<dbReference type="OrthoDB" id="1707591at2"/>
<keyword evidence="1" id="KW-0732">Signal</keyword>
<feature type="chain" id="PRO_5039189694" evidence="1">
    <location>
        <begin position="27"/>
        <end position="311"/>
    </location>
</feature>
<reference evidence="2 4" key="1">
    <citation type="submission" date="2015-08" db="EMBL/GenBank/DDBJ databases">
        <title>Genome of Paenibacillus jilunlii.</title>
        <authorList>
            <person name="Sant'Anna F.H."/>
            <person name="Ambrosini A."/>
            <person name="Souza R."/>
            <person name="Bach E."/>
            <person name="Fernandes G."/>
            <person name="Balsanelli E."/>
            <person name="Baura V.A."/>
            <person name="Pedrosa F.O."/>
            <person name="Souza E.M."/>
            <person name="Passaglia L."/>
        </authorList>
    </citation>
    <scope>NUCLEOTIDE SEQUENCE [LARGE SCALE GENOMIC DNA]</scope>
    <source>
        <strain evidence="2 4">DSM 23019</strain>
    </source>
</reference>
<protein>
    <submittedName>
        <fullName evidence="3">Uncharacterized protein</fullName>
    </submittedName>
</protein>
<dbReference type="Proteomes" id="UP000070252">
    <property type="component" value="Unassembled WGS sequence"/>
</dbReference>
<accession>A0A1G9NHA5</accession>
<organism evidence="3 5">
    <name type="scientific">Paenibacillus jilunlii</name>
    <dbReference type="NCBI Taxonomy" id="682956"/>
    <lineage>
        <taxon>Bacteria</taxon>
        <taxon>Bacillati</taxon>
        <taxon>Bacillota</taxon>
        <taxon>Bacilli</taxon>
        <taxon>Bacillales</taxon>
        <taxon>Paenibacillaceae</taxon>
        <taxon>Paenibacillus</taxon>
    </lineage>
</organism>
<evidence type="ECO:0000256" key="1">
    <source>
        <dbReference type="SAM" id="SignalP"/>
    </source>
</evidence>
<sequence>MKQTTFTKKIAASLGAILFLTSAGIAASGTFPNMAASAAAKSSSSFLLFEQRVKQPSSLSLAQGTLVNRIDEMTPGEANIAVLHLENALKAYLPTAAKRMNTSAIQKDIKSIYTKGMPMVLARSKVKQLQTSMVLQDLSAMDYKLEYGGGSFYPVIQYQSFKVFKPYLTKDLQAYFELMAAESEQPSAVDGTLLIDWYKVAERALEYEAFLQTYQTSNRAAAVKEAFGVAKKYVFYGSPKTPLFDTKTQVMSEKAAIAYENTLSEAGPEQIEASTLLTQLDDFLVLLEKNGDTKTQAVSDYLKSLEVPGIP</sequence>
<evidence type="ECO:0000313" key="4">
    <source>
        <dbReference type="Proteomes" id="UP000070252"/>
    </source>
</evidence>
<dbReference type="EMBL" id="LIPY01000090">
    <property type="protein sequence ID" value="KWX79050.1"/>
    <property type="molecule type" value="Genomic_DNA"/>
</dbReference>
<name>A0A1G9NHA5_9BACL</name>
<proteinExistence type="predicted"/>
<evidence type="ECO:0000313" key="3">
    <source>
        <dbReference type="EMBL" id="SDL85751.1"/>
    </source>
</evidence>
<dbReference type="Proteomes" id="UP000182783">
    <property type="component" value="Unassembled WGS sequence"/>
</dbReference>
<dbReference type="RefSeq" id="WP_062520266.1">
    <property type="nucleotide sequence ID" value="NZ_CP048429.1"/>
</dbReference>
<evidence type="ECO:0000313" key="2">
    <source>
        <dbReference type="EMBL" id="KWX79050.1"/>
    </source>
</evidence>
<feature type="signal peptide" evidence="1">
    <location>
        <begin position="1"/>
        <end position="26"/>
    </location>
</feature>
<evidence type="ECO:0000313" key="5">
    <source>
        <dbReference type="Proteomes" id="UP000182783"/>
    </source>
</evidence>
<gene>
    <name evidence="2" type="ORF">AML91_03815</name>
    <name evidence="3" type="ORF">SAMN05216191_106185</name>
</gene>
<reference evidence="3 5" key="2">
    <citation type="submission" date="2016-10" db="EMBL/GenBank/DDBJ databases">
        <authorList>
            <person name="de Groot N.N."/>
        </authorList>
    </citation>
    <scope>NUCLEOTIDE SEQUENCE [LARGE SCALE GENOMIC DNA]</scope>
    <source>
        <strain evidence="3 5">CGMCC 1.10239</strain>
    </source>
</reference>
<dbReference type="AlphaFoldDB" id="A0A1G9NHA5"/>
<keyword evidence="4" id="KW-1185">Reference proteome</keyword>
<dbReference type="EMBL" id="FNGM01000006">
    <property type="protein sequence ID" value="SDL85751.1"/>
    <property type="molecule type" value="Genomic_DNA"/>
</dbReference>